<accession>A0AAV8T8B7</accession>
<dbReference type="AlphaFoldDB" id="A0AAV8T8B7"/>
<evidence type="ECO:0000256" key="1">
    <source>
        <dbReference type="SAM" id="MobiDB-lite"/>
    </source>
</evidence>
<gene>
    <name evidence="2" type="ORF">K2173_023031</name>
</gene>
<comment type="caution">
    <text evidence="2">The sequence shown here is derived from an EMBL/GenBank/DDBJ whole genome shotgun (WGS) entry which is preliminary data.</text>
</comment>
<sequence length="150" mass="16563">MRLANRGRNYRRGRQQAQTTSGMTSMLNPPRMEGLFASSTEPQQGNFGILNFEAPTRNTAQRTTIEGTAGRSSRDRMPSDHTSAAPPPPLRRPKRAAATQAMTSNDIPTTEGVITIDEDHQSFIPNAMYDPLFEGVGLAVDPHLRMFSFN</sequence>
<feature type="compositionally biased region" description="Polar residues" evidence="1">
    <location>
        <begin position="18"/>
        <end position="27"/>
    </location>
</feature>
<reference evidence="2 3" key="1">
    <citation type="submission" date="2021-09" db="EMBL/GenBank/DDBJ databases">
        <title>Genomic insights and catalytic innovation underlie evolution of tropane alkaloids biosynthesis.</title>
        <authorList>
            <person name="Wang Y.-J."/>
            <person name="Tian T."/>
            <person name="Huang J.-P."/>
            <person name="Huang S.-X."/>
        </authorList>
    </citation>
    <scope>NUCLEOTIDE SEQUENCE [LARGE SCALE GENOMIC DNA]</scope>
    <source>
        <strain evidence="2">KIB-2018</strain>
        <tissue evidence="2">Leaf</tissue>
    </source>
</reference>
<feature type="region of interest" description="Disordered" evidence="1">
    <location>
        <begin position="1"/>
        <end position="105"/>
    </location>
</feature>
<feature type="compositionally biased region" description="Polar residues" evidence="1">
    <location>
        <begin position="37"/>
        <end position="46"/>
    </location>
</feature>
<organism evidence="2 3">
    <name type="scientific">Erythroxylum novogranatense</name>
    <dbReference type="NCBI Taxonomy" id="1862640"/>
    <lineage>
        <taxon>Eukaryota</taxon>
        <taxon>Viridiplantae</taxon>
        <taxon>Streptophyta</taxon>
        <taxon>Embryophyta</taxon>
        <taxon>Tracheophyta</taxon>
        <taxon>Spermatophyta</taxon>
        <taxon>Magnoliopsida</taxon>
        <taxon>eudicotyledons</taxon>
        <taxon>Gunneridae</taxon>
        <taxon>Pentapetalae</taxon>
        <taxon>rosids</taxon>
        <taxon>fabids</taxon>
        <taxon>Malpighiales</taxon>
        <taxon>Erythroxylaceae</taxon>
        <taxon>Erythroxylum</taxon>
    </lineage>
</organism>
<proteinExistence type="predicted"/>
<evidence type="ECO:0000313" key="3">
    <source>
        <dbReference type="Proteomes" id="UP001159364"/>
    </source>
</evidence>
<name>A0AAV8T8B7_9ROSI</name>
<evidence type="ECO:0000313" key="2">
    <source>
        <dbReference type="EMBL" id="KAJ8762902.1"/>
    </source>
</evidence>
<feature type="compositionally biased region" description="Polar residues" evidence="1">
    <location>
        <begin position="56"/>
        <end position="66"/>
    </location>
</feature>
<dbReference type="Proteomes" id="UP001159364">
    <property type="component" value="Linkage Group LG06"/>
</dbReference>
<dbReference type="EMBL" id="JAIWQS010000006">
    <property type="protein sequence ID" value="KAJ8762902.1"/>
    <property type="molecule type" value="Genomic_DNA"/>
</dbReference>
<protein>
    <submittedName>
        <fullName evidence="2">Uncharacterized protein</fullName>
    </submittedName>
</protein>
<keyword evidence="3" id="KW-1185">Reference proteome</keyword>